<sequence length="516" mass="56005">SPPFQMGFLPLFIVALAASAARAADPCACVKPVQTIDSIHDPMLFFQQPTEGGILNGVTCSMNCDFVANLDKGSDTFSLQVELLTNNLGPGGKLTIDGMNDTVSIYPSTAPGTVNARSTGDSITISFTEPSTELGEFMIVVRKQPGRPDPVVIKTTTAAPTFAPFDPNFKHNPLLVANDIMLAFDMSSDRIDDYKTFATALIQQLTINPKPMDPTEKEVCGSGSRLTVIGLSSLSGFSNIYAPYWTTSSEQAVGNINSLFKVSSGDFYINPVEDLYIKGFGKSADNSTTNCENRGKIFILLTSNSPAEYKPGQINNHIDFLENGVHQILVNVDMKEAATTYYDEYKNDGTDARNVWSIFNLGVDKDIENFLNNYLVDSKSPMTCQLSDKESSVAIGAGDPVIVNIPPYYDAKATAGLGDWTTIKHYCNFQDTTVKLTRGVIGKQKVCLTVFYDLETGKDFVSIFSGEGDDQVEVVRLTGRDVSGTQFELPDAAGSIVFSSDEKNVYDGFHAEISPC</sequence>
<name>A0AAV5WS41_9BILA</name>
<keyword evidence="1" id="KW-0732">Signal</keyword>
<dbReference type="PANTHER" id="PTHR21690:SF2">
    <property type="entry name" value="CUB DOMAIN-CONTAINING PROTEIN-RELATED"/>
    <property type="match status" value="1"/>
</dbReference>
<accession>A0AAV5WS41</accession>
<feature type="non-terminal residue" evidence="2">
    <location>
        <position position="1"/>
    </location>
</feature>
<organism evidence="2 3">
    <name type="scientific">Pristionchus fissidentatus</name>
    <dbReference type="NCBI Taxonomy" id="1538716"/>
    <lineage>
        <taxon>Eukaryota</taxon>
        <taxon>Metazoa</taxon>
        <taxon>Ecdysozoa</taxon>
        <taxon>Nematoda</taxon>
        <taxon>Chromadorea</taxon>
        <taxon>Rhabditida</taxon>
        <taxon>Rhabditina</taxon>
        <taxon>Diplogasteromorpha</taxon>
        <taxon>Diplogasteroidea</taxon>
        <taxon>Neodiplogasteridae</taxon>
        <taxon>Pristionchus</taxon>
    </lineage>
</organism>
<proteinExistence type="predicted"/>
<reference evidence="2" key="1">
    <citation type="submission" date="2023-10" db="EMBL/GenBank/DDBJ databases">
        <title>Genome assembly of Pristionchus species.</title>
        <authorList>
            <person name="Yoshida K."/>
            <person name="Sommer R.J."/>
        </authorList>
    </citation>
    <scope>NUCLEOTIDE SEQUENCE</scope>
    <source>
        <strain evidence="2">RS5133</strain>
    </source>
</reference>
<evidence type="ECO:0008006" key="4">
    <source>
        <dbReference type="Google" id="ProtNLM"/>
    </source>
</evidence>
<dbReference type="Proteomes" id="UP001432322">
    <property type="component" value="Unassembled WGS sequence"/>
</dbReference>
<evidence type="ECO:0000313" key="2">
    <source>
        <dbReference type="EMBL" id="GMT32577.1"/>
    </source>
</evidence>
<evidence type="ECO:0000313" key="3">
    <source>
        <dbReference type="Proteomes" id="UP001432322"/>
    </source>
</evidence>
<protein>
    <recommendedName>
        <fullName evidence="4">CUB domain-containing protein</fullName>
    </recommendedName>
</protein>
<feature type="signal peptide" evidence="1">
    <location>
        <begin position="1"/>
        <end position="23"/>
    </location>
</feature>
<dbReference type="PANTHER" id="PTHR21690">
    <property type="entry name" value="CUB DOMAIN-CONTAINING PROTEIN-RELATED"/>
    <property type="match status" value="1"/>
</dbReference>
<feature type="chain" id="PRO_5043540331" description="CUB domain-containing protein" evidence="1">
    <location>
        <begin position="24"/>
        <end position="516"/>
    </location>
</feature>
<keyword evidence="3" id="KW-1185">Reference proteome</keyword>
<evidence type="ECO:0000256" key="1">
    <source>
        <dbReference type="SAM" id="SignalP"/>
    </source>
</evidence>
<dbReference type="EMBL" id="BTSY01000006">
    <property type="protein sequence ID" value="GMT32577.1"/>
    <property type="molecule type" value="Genomic_DNA"/>
</dbReference>
<gene>
    <name evidence="2" type="ORF">PFISCL1PPCAC_23874</name>
</gene>
<comment type="caution">
    <text evidence="2">The sequence shown here is derived from an EMBL/GenBank/DDBJ whole genome shotgun (WGS) entry which is preliminary data.</text>
</comment>
<dbReference type="AlphaFoldDB" id="A0AAV5WS41"/>